<keyword evidence="6 9" id="KW-0732">Signal</keyword>
<keyword evidence="4 9" id="KW-0964">Secreted</keyword>
<dbReference type="PANTHER" id="PTHR12629:SF0">
    <property type="entry name" value="DIPHOSPHOINOSITOL-POLYPHOSPHATE DIPHOSPHATASE"/>
    <property type="match status" value="1"/>
</dbReference>
<dbReference type="OrthoDB" id="2011998at2759"/>
<comment type="cofactor">
    <cofactor evidence="1">
        <name>Mg(2+)</name>
        <dbReference type="ChEBI" id="CHEBI:18420"/>
    </cofactor>
</comment>
<feature type="signal peptide" evidence="9">
    <location>
        <begin position="1"/>
        <end position="18"/>
    </location>
</feature>
<feature type="domain" description="Nudix hydrolase" evidence="11">
    <location>
        <begin position="146"/>
        <end position="278"/>
    </location>
</feature>
<feature type="compositionally biased region" description="Acidic residues" evidence="10">
    <location>
        <begin position="56"/>
        <end position="73"/>
    </location>
</feature>
<name>A0A8T1W9C2_9STRA</name>
<feature type="region of interest" description="Disordered" evidence="10">
    <location>
        <begin position="52"/>
        <end position="75"/>
    </location>
</feature>
<feature type="chain" id="PRO_5035969258" description="RxLR effector protein" evidence="9">
    <location>
        <begin position="19"/>
        <end position="293"/>
    </location>
</feature>
<dbReference type="EMBL" id="JAGDFL010000427">
    <property type="protein sequence ID" value="KAG7388824.1"/>
    <property type="molecule type" value="Genomic_DNA"/>
</dbReference>
<evidence type="ECO:0000256" key="2">
    <source>
        <dbReference type="ARBA" id="ARBA00004613"/>
    </source>
</evidence>
<comment type="domain">
    <text evidence="9">The RxLR-dEER motif acts to carry the protein into the host cell cytoplasm through binding to cell surface phosphatidylinositol-3-phosphate.</text>
</comment>
<comment type="subcellular location">
    <subcellularLocation>
        <location evidence="2 9">Secreted</location>
    </subcellularLocation>
</comment>
<evidence type="ECO:0000259" key="11">
    <source>
        <dbReference type="PROSITE" id="PS51462"/>
    </source>
</evidence>
<dbReference type="GO" id="GO:0005737">
    <property type="term" value="C:cytoplasm"/>
    <property type="evidence" value="ECO:0007669"/>
    <property type="project" value="TreeGrafter"/>
</dbReference>
<dbReference type="GO" id="GO:0016462">
    <property type="term" value="F:pyrophosphatase activity"/>
    <property type="evidence" value="ECO:0007669"/>
    <property type="project" value="InterPro"/>
</dbReference>
<dbReference type="GO" id="GO:0005576">
    <property type="term" value="C:extracellular region"/>
    <property type="evidence" value="ECO:0007669"/>
    <property type="project" value="UniProtKB-SubCell"/>
</dbReference>
<dbReference type="PROSITE" id="PS51462">
    <property type="entry name" value="NUDIX"/>
    <property type="match status" value="1"/>
</dbReference>
<evidence type="ECO:0000256" key="3">
    <source>
        <dbReference type="ARBA" id="ARBA00010400"/>
    </source>
</evidence>
<reference evidence="12" key="1">
    <citation type="submission" date="2021-02" db="EMBL/GenBank/DDBJ databases">
        <authorList>
            <person name="Palmer J.M."/>
        </authorList>
    </citation>
    <scope>NUCLEOTIDE SEQUENCE</scope>
    <source>
        <strain evidence="12">SCRP23</strain>
    </source>
</reference>
<dbReference type="Pfam" id="PF00293">
    <property type="entry name" value="NUDIX"/>
    <property type="match status" value="1"/>
</dbReference>
<evidence type="ECO:0000313" key="12">
    <source>
        <dbReference type="EMBL" id="KAG7388824.1"/>
    </source>
</evidence>
<evidence type="ECO:0000256" key="4">
    <source>
        <dbReference type="ARBA" id="ARBA00022525"/>
    </source>
</evidence>
<dbReference type="GO" id="GO:0005634">
    <property type="term" value="C:nucleus"/>
    <property type="evidence" value="ECO:0007669"/>
    <property type="project" value="TreeGrafter"/>
</dbReference>
<dbReference type="AlphaFoldDB" id="A0A8T1W9C2"/>
<keyword evidence="5" id="KW-0479">Metal-binding</keyword>
<accession>A0A8T1W9C2</accession>
<dbReference type="CDD" id="cd04666">
    <property type="entry name" value="NUDIX_DIPP2_like_Nudt4"/>
    <property type="match status" value="1"/>
</dbReference>
<dbReference type="GO" id="GO:0046872">
    <property type="term" value="F:metal ion binding"/>
    <property type="evidence" value="ECO:0007669"/>
    <property type="project" value="UniProtKB-KW"/>
</dbReference>
<dbReference type="InterPro" id="IPR000086">
    <property type="entry name" value="NUDIX_hydrolase_dom"/>
</dbReference>
<dbReference type="InterPro" id="IPR031825">
    <property type="entry name" value="RXLR"/>
</dbReference>
<dbReference type="InterPro" id="IPR047198">
    <property type="entry name" value="DDP-like_NUDIX"/>
</dbReference>
<evidence type="ECO:0000256" key="1">
    <source>
        <dbReference type="ARBA" id="ARBA00001946"/>
    </source>
</evidence>
<evidence type="ECO:0000256" key="8">
    <source>
        <dbReference type="ARBA" id="ARBA00022842"/>
    </source>
</evidence>
<sequence>MRLSLVLLAAAFTALASSDAIPASTSAIGTKSAGPGDAVQDADLASRFLRGNPVDYESDDLDGSEDDEEEEERGLENLATTSKKLKELSPKVDELDDAAKAAATKAAVGKNPNKLTPFGLHKGPVTDAALVRARVGREKQRYSDDGRRLLSCIVISDPSKGRDGEVLLISSSRTEGRWILPKGGWEMDESIWASARREALEEAGVKGRITRPLGKLEFSSDKPNKADQKYRYYGFEMRATKILKTWAEDSRQRRWVSYDQAKTLLKDPQMKDMVNRAQTAKAHRMEKLMEAAA</sequence>
<evidence type="ECO:0000256" key="5">
    <source>
        <dbReference type="ARBA" id="ARBA00022723"/>
    </source>
</evidence>
<comment type="caution">
    <text evidence="12">The sequence shown here is derived from an EMBL/GenBank/DDBJ whole genome shotgun (WGS) entry which is preliminary data.</text>
</comment>
<evidence type="ECO:0000256" key="9">
    <source>
        <dbReference type="RuleBase" id="RU367124"/>
    </source>
</evidence>
<evidence type="ECO:0000256" key="10">
    <source>
        <dbReference type="SAM" id="MobiDB-lite"/>
    </source>
</evidence>
<comment type="similarity">
    <text evidence="3 9">Belongs to the RxLR effector family.</text>
</comment>
<evidence type="ECO:0000313" key="13">
    <source>
        <dbReference type="Proteomes" id="UP000693981"/>
    </source>
</evidence>
<evidence type="ECO:0000256" key="7">
    <source>
        <dbReference type="ARBA" id="ARBA00022801"/>
    </source>
</evidence>
<protein>
    <recommendedName>
        <fullName evidence="9">RxLR effector protein</fullName>
    </recommendedName>
</protein>
<gene>
    <name evidence="12" type="primary">NUDT3_1</name>
    <name evidence="12" type="ORF">PHYBOEH_007686</name>
</gene>
<dbReference type="Pfam" id="PF16810">
    <property type="entry name" value="RXLR"/>
    <property type="match status" value="1"/>
</dbReference>
<dbReference type="PANTHER" id="PTHR12629">
    <property type="entry name" value="DIPHOSPHOINOSITOL POLYPHOSPHATE PHOSPHOHYDROLASE"/>
    <property type="match status" value="1"/>
</dbReference>
<evidence type="ECO:0000256" key="6">
    <source>
        <dbReference type="ARBA" id="ARBA00022729"/>
    </source>
</evidence>
<keyword evidence="7 12" id="KW-0378">Hydrolase</keyword>
<keyword evidence="8" id="KW-0460">Magnesium</keyword>
<organism evidence="12 13">
    <name type="scientific">Phytophthora boehmeriae</name>
    <dbReference type="NCBI Taxonomy" id="109152"/>
    <lineage>
        <taxon>Eukaryota</taxon>
        <taxon>Sar</taxon>
        <taxon>Stramenopiles</taxon>
        <taxon>Oomycota</taxon>
        <taxon>Peronosporomycetes</taxon>
        <taxon>Peronosporales</taxon>
        <taxon>Peronosporaceae</taxon>
        <taxon>Phytophthora</taxon>
    </lineage>
</organism>
<comment type="function">
    <text evidence="9">Effector that suppresses plant defense responses during pathogen infection.</text>
</comment>
<dbReference type="Proteomes" id="UP000693981">
    <property type="component" value="Unassembled WGS sequence"/>
</dbReference>
<proteinExistence type="inferred from homology"/>
<keyword evidence="13" id="KW-1185">Reference proteome</keyword>